<dbReference type="Proteomes" id="UP000230423">
    <property type="component" value="Unassembled WGS sequence"/>
</dbReference>
<gene>
    <name evidence="1" type="ORF">TELCIR_16139</name>
</gene>
<proteinExistence type="predicted"/>
<evidence type="ECO:0000313" key="1">
    <source>
        <dbReference type="EMBL" id="PIO62311.1"/>
    </source>
</evidence>
<name>A0A2G9TWB0_TELCI</name>
<dbReference type="AlphaFoldDB" id="A0A2G9TWB0"/>
<accession>A0A2G9TWB0</accession>
<dbReference type="EMBL" id="KZ352268">
    <property type="protein sequence ID" value="PIO62311.1"/>
    <property type="molecule type" value="Genomic_DNA"/>
</dbReference>
<organism evidence="1 2">
    <name type="scientific">Teladorsagia circumcincta</name>
    <name type="common">Brown stomach worm</name>
    <name type="synonym">Ostertagia circumcincta</name>
    <dbReference type="NCBI Taxonomy" id="45464"/>
    <lineage>
        <taxon>Eukaryota</taxon>
        <taxon>Metazoa</taxon>
        <taxon>Ecdysozoa</taxon>
        <taxon>Nematoda</taxon>
        <taxon>Chromadorea</taxon>
        <taxon>Rhabditida</taxon>
        <taxon>Rhabditina</taxon>
        <taxon>Rhabditomorpha</taxon>
        <taxon>Strongyloidea</taxon>
        <taxon>Trichostrongylidae</taxon>
        <taxon>Teladorsagia</taxon>
    </lineage>
</organism>
<keyword evidence="2" id="KW-1185">Reference proteome</keyword>
<protein>
    <submittedName>
        <fullName evidence="1">Uncharacterized protein</fullName>
    </submittedName>
</protein>
<dbReference type="OrthoDB" id="10419565at2759"/>
<sequence>MYKVLPFYSDEDATMITVAIVYDQYDVDAASKQLQYHLNRSVVRNFSAVVINLGQSSFDKWPQNTVVYRVNSLDADHIADIVCNSVCGEWATISSYTVG</sequence>
<evidence type="ECO:0000313" key="2">
    <source>
        <dbReference type="Proteomes" id="UP000230423"/>
    </source>
</evidence>
<reference evidence="1 2" key="1">
    <citation type="submission" date="2015-09" db="EMBL/GenBank/DDBJ databases">
        <title>Draft genome of the parasitic nematode Teladorsagia circumcincta isolate WARC Sus (inbred).</title>
        <authorList>
            <person name="Mitreva M."/>
        </authorList>
    </citation>
    <scope>NUCLEOTIDE SEQUENCE [LARGE SCALE GENOMIC DNA]</scope>
    <source>
        <strain evidence="1 2">S</strain>
    </source>
</reference>